<accession>A0A4U5N520</accession>
<dbReference type="SUPFAM" id="SSF52833">
    <property type="entry name" value="Thioredoxin-like"/>
    <property type="match status" value="1"/>
</dbReference>
<sequence length="220" mass="25297">MKKEMLIRLIEEDLHRMRLEIERFLDSQPPVAVLSRTGSVRGKKLHVYNTLRKFKLQNHWKKDYVADESGKVVVYTTSCGIVRHTWERCRDTLELLRALNVRVEVRDLNLDGRMLNELINRLALDPSDKDFVYGSLPLVYVNGKYFGNDSTLFECNESGQLAQTLSTFKGRRLCTSCGDSGYTLCVECHGGKKSLRIFQNRSLRCATCDENGIVPCRRCL</sequence>
<keyword evidence="2" id="KW-1185">Reference proteome</keyword>
<dbReference type="EMBL" id="AZBU02000005">
    <property type="protein sequence ID" value="TKR77500.1"/>
    <property type="molecule type" value="Genomic_DNA"/>
</dbReference>
<dbReference type="InterPro" id="IPR036249">
    <property type="entry name" value="Thioredoxin-like_sf"/>
</dbReference>
<dbReference type="InterPro" id="IPR042797">
    <property type="entry name" value="GRXCR1"/>
</dbReference>
<organism evidence="1 2">
    <name type="scientific">Steinernema carpocapsae</name>
    <name type="common">Entomopathogenic nematode</name>
    <dbReference type="NCBI Taxonomy" id="34508"/>
    <lineage>
        <taxon>Eukaryota</taxon>
        <taxon>Metazoa</taxon>
        <taxon>Ecdysozoa</taxon>
        <taxon>Nematoda</taxon>
        <taxon>Chromadorea</taxon>
        <taxon>Rhabditida</taxon>
        <taxon>Tylenchina</taxon>
        <taxon>Panagrolaimomorpha</taxon>
        <taxon>Strongyloidoidea</taxon>
        <taxon>Steinernematidae</taxon>
        <taxon>Steinernema</taxon>
    </lineage>
</organism>
<dbReference type="Gene3D" id="3.40.30.10">
    <property type="entry name" value="Glutaredoxin"/>
    <property type="match status" value="1"/>
</dbReference>
<dbReference type="Proteomes" id="UP000298663">
    <property type="component" value="Unassembled WGS sequence"/>
</dbReference>
<reference evidence="1 2" key="2">
    <citation type="journal article" date="2019" name="G3 (Bethesda)">
        <title>Hybrid Assembly of the Genome of the Entomopathogenic Nematode Steinernema carpocapsae Identifies the X-Chromosome.</title>
        <authorList>
            <person name="Serra L."/>
            <person name="Macchietto M."/>
            <person name="Macias-Munoz A."/>
            <person name="McGill C.J."/>
            <person name="Rodriguez I.M."/>
            <person name="Rodriguez B."/>
            <person name="Murad R."/>
            <person name="Mortazavi A."/>
        </authorList>
    </citation>
    <scope>NUCLEOTIDE SEQUENCE [LARGE SCALE GENOMIC DNA]</scope>
    <source>
        <strain evidence="1 2">ALL</strain>
    </source>
</reference>
<reference evidence="1 2" key="1">
    <citation type="journal article" date="2015" name="Genome Biol.">
        <title>Comparative genomics of Steinernema reveals deeply conserved gene regulatory networks.</title>
        <authorList>
            <person name="Dillman A.R."/>
            <person name="Macchietto M."/>
            <person name="Porter C.F."/>
            <person name="Rogers A."/>
            <person name="Williams B."/>
            <person name="Antoshechkin I."/>
            <person name="Lee M.M."/>
            <person name="Goodwin Z."/>
            <person name="Lu X."/>
            <person name="Lewis E.E."/>
            <person name="Goodrich-Blair H."/>
            <person name="Stock S.P."/>
            <person name="Adams B.J."/>
            <person name="Sternberg P.W."/>
            <person name="Mortazavi A."/>
        </authorList>
    </citation>
    <scope>NUCLEOTIDE SEQUENCE [LARGE SCALE GENOMIC DNA]</scope>
    <source>
        <strain evidence="1 2">ALL</strain>
    </source>
</reference>
<dbReference type="PANTHER" id="PTHR46990:SF1">
    <property type="entry name" value="GLUTAREDOXIN DOMAIN-CONTAINING CYSTEINE-RICH PROTEIN 1"/>
    <property type="match status" value="1"/>
</dbReference>
<name>A0A4U5N520_STECR</name>
<dbReference type="AlphaFoldDB" id="A0A4U5N520"/>
<gene>
    <name evidence="1" type="ORF">L596_018462</name>
</gene>
<proteinExistence type="predicted"/>
<comment type="caution">
    <text evidence="1">The sequence shown here is derived from an EMBL/GenBank/DDBJ whole genome shotgun (WGS) entry which is preliminary data.</text>
</comment>
<protein>
    <submittedName>
        <fullName evidence="1">Uncharacterized protein</fullName>
    </submittedName>
</protein>
<dbReference type="PROSITE" id="PS51354">
    <property type="entry name" value="GLUTAREDOXIN_2"/>
    <property type="match status" value="1"/>
</dbReference>
<dbReference type="OrthoDB" id="423313at2759"/>
<dbReference type="GO" id="GO:0007605">
    <property type="term" value="P:sensory perception of sound"/>
    <property type="evidence" value="ECO:0007669"/>
    <property type="project" value="InterPro"/>
</dbReference>
<dbReference type="PANTHER" id="PTHR46990">
    <property type="entry name" value="GLUTAREDOXIN DOMAIN-CONTAINING CYSTEINE-RICH PROTEIN 1"/>
    <property type="match status" value="1"/>
</dbReference>
<dbReference type="STRING" id="34508.A0A4U5N520"/>
<dbReference type="Pfam" id="PF23733">
    <property type="entry name" value="GRXCR1-2_C"/>
    <property type="match status" value="1"/>
</dbReference>
<evidence type="ECO:0000313" key="2">
    <source>
        <dbReference type="Proteomes" id="UP000298663"/>
    </source>
</evidence>
<evidence type="ECO:0000313" key="1">
    <source>
        <dbReference type="EMBL" id="TKR77500.1"/>
    </source>
</evidence>